<sequence>MALDFANSEGYQLQPKKSVVINISGNSNNTKLEEDNLMMGNTPMPNVEQSTHPGIIRTTTRKNNIQSNTNENITKARRSAYSLLGTGFHVHNGLDPESLLHIYKTHILPVLLYGMELLTPSGKPLEQLGIFQKRMLKQVLSLPTRCPDPAVYILTGILPIEAQIHIKTLTFFNNVCHQSEESID</sequence>
<keyword evidence="2" id="KW-1185">Reference proteome</keyword>
<accession>A0A6J8ELR4</accession>
<dbReference type="AlphaFoldDB" id="A0A6J8ELR4"/>
<gene>
    <name evidence="1" type="ORF">MCOR_53652</name>
</gene>
<proteinExistence type="predicted"/>
<reference evidence="1 2" key="1">
    <citation type="submission" date="2020-06" db="EMBL/GenBank/DDBJ databases">
        <authorList>
            <person name="Li R."/>
            <person name="Bekaert M."/>
        </authorList>
    </citation>
    <scope>NUCLEOTIDE SEQUENCE [LARGE SCALE GENOMIC DNA]</scope>
    <source>
        <strain evidence="2">wild</strain>
    </source>
</reference>
<dbReference type="EMBL" id="CACVKT020009357">
    <property type="protein sequence ID" value="CAC5421539.1"/>
    <property type="molecule type" value="Genomic_DNA"/>
</dbReference>
<dbReference type="OrthoDB" id="425014at2759"/>
<evidence type="ECO:0000313" key="2">
    <source>
        <dbReference type="Proteomes" id="UP000507470"/>
    </source>
</evidence>
<evidence type="ECO:0000313" key="1">
    <source>
        <dbReference type="EMBL" id="CAC5421539.1"/>
    </source>
</evidence>
<name>A0A6J8ELR4_MYTCO</name>
<organism evidence="1 2">
    <name type="scientific">Mytilus coruscus</name>
    <name type="common">Sea mussel</name>
    <dbReference type="NCBI Taxonomy" id="42192"/>
    <lineage>
        <taxon>Eukaryota</taxon>
        <taxon>Metazoa</taxon>
        <taxon>Spiralia</taxon>
        <taxon>Lophotrochozoa</taxon>
        <taxon>Mollusca</taxon>
        <taxon>Bivalvia</taxon>
        <taxon>Autobranchia</taxon>
        <taxon>Pteriomorphia</taxon>
        <taxon>Mytilida</taxon>
        <taxon>Mytiloidea</taxon>
        <taxon>Mytilidae</taxon>
        <taxon>Mytilinae</taxon>
        <taxon>Mytilus</taxon>
    </lineage>
</organism>
<protein>
    <submittedName>
        <fullName evidence="1">Uncharacterized protein</fullName>
    </submittedName>
</protein>
<dbReference type="Proteomes" id="UP000507470">
    <property type="component" value="Unassembled WGS sequence"/>
</dbReference>